<protein>
    <submittedName>
        <fullName evidence="2">Uncharacterized protein</fullName>
    </submittedName>
</protein>
<feature type="region of interest" description="Disordered" evidence="1">
    <location>
        <begin position="1"/>
        <end position="116"/>
    </location>
</feature>
<comment type="caution">
    <text evidence="2">The sequence shown here is derived from an EMBL/GenBank/DDBJ whole genome shotgun (WGS) entry which is preliminary data.</text>
</comment>
<sequence length="116" mass="12468">MQSEHDDAQSSSSSMYMHENAQFLHHSSSSGTNVDTSNTEVLATTGSSLTVPDSNLSNTPSDKGKEKETEPVGSSSVDPRFQPVVTANLVRPSSSRPSGNFTSQWLSYNKTDGRKS</sequence>
<reference evidence="2 3" key="1">
    <citation type="submission" date="2023-01" db="EMBL/GenBank/DDBJ databases">
        <title>Analysis of 21 Apiospora genomes using comparative genomics revels a genus with tremendous synthesis potential of carbohydrate active enzymes and secondary metabolites.</title>
        <authorList>
            <person name="Sorensen T."/>
        </authorList>
    </citation>
    <scope>NUCLEOTIDE SEQUENCE [LARGE SCALE GENOMIC DNA]</scope>
    <source>
        <strain evidence="2 3">CBS 20057</strain>
    </source>
</reference>
<organism evidence="2 3">
    <name type="scientific">Apiospora marii</name>
    <dbReference type="NCBI Taxonomy" id="335849"/>
    <lineage>
        <taxon>Eukaryota</taxon>
        <taxon>Fungi</taxon>
        <taxon>Dikarya</taxon>
        <taxon>Ascomycota</taxon>
        <taxon>Pezizomycotina</taxon>
        <taxon>Sordariomycetes</taxon>
        <taxon>Xylariomycetidae</taxon>
        <taxon>Amphisphaeriales</taxon>
        <taxon>Apiosporaceae</taxon>
        <taxon>Apiospora</taxon>
    </lineage>
</organism>
<evidence type="ECO:0000256" key="1">
    <source>
        <dbReference type="SAM" id="MobiDB-lite"/>
    </source>
</evidence>
<dbReference type="Proteomes" id="UP001396898">
    <property type="component" value="Unassembled WGS sequence"/>
</dbReference>
<evidence type="ECO:0000313" key="2">
    <source>
        <dbReference type="EMBL" id="KAK8012907.1"/>
    </source>
</evidence>
<evidence type="ECO:0000313" key="3">
    <source>
        <dbReference type="Proteomes" id="UP001396898"/>
    </source>
</evidence>
<name>A0ABR1RIZ3_9PEZI</name>
<dbReference type="EMBL" id="JAQQWI010000015">
    <property type="protein sequence ID" value="KAK8012907.1"/>
    <property type="molecule type" value="Genomic_DNA"/>
</dbReference>
<gene>
    <name evidence="2" type="ORF">PG991_010282</name>
</gene>
<feature type="compositionally biased region" description="Polar residues" evidence="1">
    <location>
        <begin position="25"/>
        <end position="61"/>
    </location>
</feature>
<accession>A0ABR1RIZ3</accession>
<proteinExistence type="predicted"/>
<feature type="compositionally biased region" description="Polar residues" evidence="1">
    <location>
        <begin position="91"/>
        <end position="110"/>
    </location>
</feature>
<keyword evidence="3" id="KW-1185">Reference proteome</keyword>